<comment type="caution">
    <text evidence="8">The sequence shown here is derived from an EMBL/GenBank/DDBJ whole genome shotgun (WGS) entry which is preliminary data.</text>
</comment>
<evidence type="ECO:0000256" key="3">
    <source>
        <dbReference type="ARBA" id="ARBA00022729"/>
    </source>
</evidence>
<evidence type="ECO:0000259" key="7">
    <source>
        <dbReference type="Pfam" id="PF11703"/>
    </source>
</evidence>
<dbReference type="Proteomes" id="UP000324629">
    <property type="component" value="Unassembled WGS sequence"/>
</dbReference>
<keyword evidence="5" id="KW-1015">Disulfide bond</keyword>
<evidence type="ECO:0000256" key="5">
    <source>
        <dbReference type="ARBA" id="ARBA00023157"/>
    </source>
</evidence>
<evidence type="ECO:0000313" key="8">
    <source>
        <dbReference type="EMBL" id="KAA3674240.1"/>
    </source>
</evidence>
<keyword evidence="3 6" id="KW-0732">Signal</keyword>
<comment type="subcellular location">
    <subcellularLocation>
        <location evidence="1">Secreted</location>
    </subcellularLocation>
</comment>
<protein>
    <recommendedName>
        <fullName evidence="7">UPF0506 domain-containing protein</fullName>
    </recommendedName>
</protein>
<evidence type="ECO:0000256" key="1">
    <source>
        <dbReference type="ARBA" id="ARBA00004613"/>
    </source>
</evidence>
<dbReference type="EMBL" id="QNGE01003289">
    <property type="protein sequence ID" value="KAA3674240.1"/>
    <property type="molecule type" value="Genomic_DNA"/>
</dbReference>
<feature type="chain" id="PRO_5023811342" description="UPF0506 domain-containing protein" evidence="6">
    <location>
        <begin position="26"/>
        <end position="85"/>
    </location>
</feature>
<accession>A0A5J4NFJ4</accession>
<sequence>MHYIQWEWLSSNLLVFLSISATAKCVLLNGACDGTPFHRCCGNLKCELHSLFAGVCRTCILPGAPCVRNAQCCSGRCKQLNCMEF</sequence>
<evidence type="ECO:0000256" key="4">
    <source>
        <dbReference type="ARBA" id="ARBA00022854"/>
    </source>
</evidence>
<name>A0A5J4NFJ4_9TREM</name>
<gene>
    <name evidence="8" type="ORF">DEA37_0002453</name>
</gene>
<organism evidence="8 9">
    <name type="scientific">Paragonimus westermani</name>
    <dbReference type="NCBI Taxonomy" id="34504"/>
    <lineage>
        <taxon>Eukaryota</taxon>
        <taxon>Metazoa</taxon>
        <taxon>Spiralia</taxon>
        <taxon>Lophotrochozoa</taxon>
        <taxon>Platyhelminthes</taxon>
        <taxon>Trematoda</taxon>
        <taxon>Digenea</taxon>
        <taxon>Plagiorchiida</taxon>
        <taxon>Troglotremata</taxon>
        <taxon>Troglotrematidae</taxon>
        <taxon>Paragonimus</taxon>
    </lineage>
</organism>
<dbReference type="InterPro" id="IPR021712">
    <property type="entry name" value="UPF0506"/>
</dbReference>
<feature type="domain" description="UPF0506" evidence="7">
    <location>
        <begin position="25"/>
        <end position="82"/>
    </location>
</feature>
<keyword evidence="4" id="KW-0960">Knottin</keyword>
<dbReference type="GO" id="GO:0005576">
    <property type="term" value="C:extracellular region"/>
    <property type="evidence" value="ECO:0007669"/>
    <property type="project" value="UniProtKB-SubCell"/>
</dbReference>
<feature type="signal peptide" evidence="6">
    <location>
        <begin position="1"/>
        <end position="25"/>
    </location>
</feature>
<keyword evidence="2" id="KW-0964">Secreted</keyword>
<keyword evidence="9" id="KW-1185">Reference proteome</keyword>
<evidence type="ECO:0000256" key="6">
    <source>
        <dbReference type="SAM" id="SignalP"/>
    </source>
</evidence>
<dbReference type="Pfam" id="PF11703">
    <property type="entry name" value="UPF0506"/>
    <property type="match status" value="1"/>
</dbReference>
<evidence type="ECO:0000313" key="9">
    <source>
        <dbReference type="Proteomes" id="UP000324629"/>
    </source>
</evidence>
<reference evidence="8 9" key="1">
    <citation type="journal article" date="2019" name="Gigascience">
        <title>Whole-genome sequence of the oriental lung fluke Paragonimus westermani.</title>
        <authorList>
            <person name="Oey H."/>
            <person name="Zakrzewski M."/>
            <person name="Narain K."/>
            <person name="Devi K.R."/>
            <person name="Agatsuma T."/>
            <person name="Nawaratna S."/>
            <person name="Gobert G.N."/>
            <person name="Jones M.K."/>
            <person name="Ragan M.A."/>
            <person name="McManus D.P."/>
            <person name="Krause L."/>
        </authorList>
    </citation>
    <scope>NUCLEOTIDE SEQUENCE [LARGE SCALE GENOMIC DNA]</scope>
    <source>
        <strain evidence="8 9">IND2009</strain>
    </source>
</reference>
<evidence type="ECO:0000256" key="2">
    <source>
        <dbReference type="ARBA" id="ARBA00022525"/>
    </source>
</evidence>
<proteinExistence type="predicted"/>
<dbReference type="AlphaFoldDB" id="A0A5J4NFJ4"/>